<dbReference type="InterPro" id="IPR050523">
    <property type="entry name" value="AKR_Detox_Biosynth"/>
</dbReference>
<comment type="caution">
    <text evidence="2">The sequence shown here is derived from an EMBL/GenBank/DDBJ whole genome shotgun (WGS) entry which is preliminary data.</text>
</comment>
<organism evidence="2 3">
    <name type="scientific">Hyphobacterium lacteum</name>
    <dbReference type="NCBI Taxonomy" id="3116575"/>
    <lineage>
        <taxon>Bacteria</taxon>
        <taxon>Pseudomonadati</taxon>
        <taxon>Pseudomonadota</taxon>
        <taxon>Alphaproteobacteria</taxon>
        <taxon>Maricaulales</taxon>
        <taxon>Maricaulaceae</taxon>
        <taxon>Hyphobacterium</taxon>
    </lineage>
</organism>
<evidence type="ECO:0000259" key="1">
    <source>
        <dbReference type="Pfam" id="PF00248"/>
    </source>
</evidence>
<dbReference type="PANTHER" id="PTHR43364:SF1">
    <property type="entry name" value="OXIDOREDUCTASE YDHF"/>
    <property type="match status" value="1"/>
</dbReference>
<name>A0ABU7LSK5_9PROT</name>
<dbReference type="InterPro" id="IPR020471">
    <property type="entry name" value="AKR"/>
</dbReference>
<reference evidence="2 3" key="1">
    <citation type="submission" date="2024-01" db="EMBL/GenBank/DDBJ databases">
        <title>Hyphobacterium bacterium isolated from marine sediment.</title>
        <authorList>
            <person name="Zhao S."/>
        </authorList>
    </citation>
    <scope>NUCLEOTIDE SEQUENCE [LARGE SCALE GENOMIC DNA]</scope>
    <source>
        <strain evidence="3">HN65</strain>
    </source>
</reference>
<dbReference type="InterPro" id="IPR036812">
    <property type="entry name" value="NAD(P)_OxRdtase_dom_sf"/>
</dbReference>
<protein>
    <submittedName>
        <fullName evidence="2">Aldo/keto reductase</fullName>
    </submittedName>
</protein>
<dbReference type="PANTHER" id="PTHR43364">
    <property type="entry name" value="NADH-SPECIFIC METHYLGLYOXAL REDUCTASE-RELATED"/>
    <property type="match status" value="1"/>
</dbReference>
<dbReference type="InterPro" id="IPR018170">
    <property type="entry name" value="Aldo/ket_reductase_CS"/>
</dbReference>
<evidence type="ECO:0000313" key="3">
    <source>
        <dbReference type="Proteomes" id="UP001354971"/>
    </source>
</evidence>
<keyword evidence="3" id="KW-1185">Reference proteome</keyword>
<dbReference type="Gene3D" id="3.20.20.100">
    <property type="entry name" value="NADP-dependent oxidoreductase domain"/>
    <property type="match status" value="1"/>
</dbReference>
<dbReference type="EMBL" id="JAZDRP010000006">
    <property type="protein sequence ID" value="MEE2526845.1"/>
    <property type="molecule type" value="Genomic_DNA"/>
</dbReference>
<feature type="domain" description="NADP-dependent oxidoreductase" evidence="1">
    <location>
        <begin position="4"/>
        <end position="280"/>
    </location>
</feature>
<dbReference type="Pfam" id="PF00248">
    <property type="entry name" value="Aldo_ket_red"/>
    <property type="match status" value="1"/>
</dbReference>
<dbReference type="SUPFAM" id="SSF51430">
    <property type="entry name" value="NAD(P)-linked oxidoreductase"/>
    <property type="match status" value="1"/>
</dbReference>
<evidence type="ECO:0000313" key="2">
    <source>
        <dbReference type="EMBL" id="MEE2526845.1"/>
    </source>
</evidence>
<dbReference type="InterPro" id="IPR023210">
    <property type="entry name" value="NADP_OxRdtase_dom"/>
</dbReference>
<proteinExistence type="predicted"/>
<dbReference type="PRINTS" id="PR00069">
    <property type="entry name" value="ALDKETRDTASE"/>
</dbReference>
<sequence length="290" mass="31849">MTFIWGSMRATASPETSDGKSLADFLERCAALGCSQIDLADIYGQGRCEELMGEAFSVSPDLRSRFSLIAKSAVVFASGKDKASAHHYRNDAGHLEASLATTLRRLGSEQIDLFLVHRPDYLLEFDETARALERMVTSGRVRQIGVSNFPADRLARLEASANVPIAHHQIEFSVLETACLDNGLLDEAQTARRSISAWSPFGGGRLFDIRCETAARVRNVLAEIAGDDDPNVIAGTALAWIRYHPVAPVPILGGTRIERIEHQVKAMKTARFDPERWYAVLEASRGQPVP</sequence>
<dbReference type="RefSeq" id="WP_330199508.1">
    <property type="nucleotide sequence ID" value="NZ_JAZDRP010000006.1"/>
</dbReference>
<dbReference type="PROSITE" id="PS00062">
    <property type="entry name" value="ALDOKETO_REDUCTASE_2"/>
    <property type="match status" value="1"/>
</dbReference>
<accession>A0ABU7LSK5</accession>
<gene>
    <name evidence="2" type="ORF">V0U79_10725</name>
</gene>
<dbReference type="Proteomes" id="UP001354971">
    <property type="component" value="Unassembled WGS sequence"/>
</dbReference>